<evidence type="ECO:0008006" key="10">
    <source>
        <dbReference type="Google" id="ProtNLM"/>
    </source>
</evidence>
<dbReference type="InterPro" id="IPR036915">
    <property type="entry name" value="Cyclin-like_sf"/>
</dbReference>
<feature type="compositionally biased region" description="Polar residues" evidence="5">
    <location>
        <begin position="707"/>
        <end position="717"/>
    </location>
</feature>
<organism evidence="8 9">
    <name type="scientific">Anopheles atroparvus</name>
    <name type="common">European mosquito</name>
    <dbReference type="NCBI Taxonomy" id="41427"/>
    <lineage>
        <taxon>Eukaryota</taxon>
        <taxon>Metazoa</taxon>
        <taxon>Ecdysozoa</taxon>
        <taxon>Arthropoda</taxon>
        <taxon>Hexapoda</taxon>
        <taxon>Insecta</taxon>
        <taxon>Pterygota</taxon>
        <taxon>Neoptera</taxon>
        <taxon>Endopterygota</taxon>
        <taxon>Diptera</taxon>
        <taxon>Nematocera</taxon>
        <taxon>Culicoidea</taxon>
        <taxon>Culicidae</taxon>
        <taxon>Anophelinae</taxon>
        <taxon>Anopheles</taxon>
    </lineage>
</organism>
<keyword evidence="2 4" id="KW-0195">Cyclin</keyword>
<feature type="compositionally biased region" description="Polar residues" evidence="5">
    <location>
        <begin position="16"/>
        <end position="25"/>
    </location>
</feature>
<feature type="region of interest" description="Disordered" evidence="5">
    <location>
        <begin position="265"/>
        <end position="292"/>
    </location>
</feature>
<keyword evidence="9" id="KW-1185">Reference proteome</keyword>
<dbReference type="FunFam" id="1.10.472.10:FF:000001">
    <property type="entry name" value="G2/mitotic-specific cyclin"/>
    <property type="match status" value="1"/>
</dbReference>
<accession>A0AAG5DW08</accession>
<feature type="compositionally biased region" description="Basic and acidic residues" evidence="5">
    <location>
        <begin position="375"/>
        <end position="384"/>
    </location>
</feature>
<evidence type="ECO:0000256" key="4">
    <source>
        <dbReference type="RuleBase" id="RU000383"/>
    </source>
</evidence>
<dbReference type="CDD" id="cd20508">
    <property type="entry name" value="CYCLIN_CCNB3_rpt1"/>
    <property type="match status" value="1"/>
</dbReference>
<dbReference type="InterPro" id="IPR004367">
    <property type="entry name" value="Cyclin_C-dom"/>
</dbReference>
<evidence type="ECO:0000313" key="9">
    <source>
        <dbReference type="Proteomes" id="UP000075880"/>
    </source>
</evidence>
<dbReference type="GO" id="GO:0005634">
    <property type="term" value="C:nucleus"/>
    <property type="evidence" value="ECO:0007669"/>
    <property type="project" value="UniProtKB-ARBA"/>
</dbReference>
<evidence type="ECO:0000256" key="1">
    <source>
        <dbReference type="ARBA" id="ARBA00022618"/>
    </source>
</evidence>
<dbReference type="SUPFAM" id="SSF47954">
    <property type="entry name" value="Cyclin-like"/>
    <property type="match status" value="2"/>
</dbReference>
<dbReference type="SMART" id="SM01332">
    <property type="entry name" value="Cyclin_C"/>
    <property type="match status" value="1"/>
</dbReference>
<dbReference type="AlphaFoldDB" id="A0AAG5DW08"/>
<sequence>MSSDQPTRSTRRRSAMENNISSLPNKQGPAKIDESVQLQGMKRRADINLTKQHHGVKRFALGNLTNAESDNLTSQQASKVSIQTAKANPSNDSKVAGSKSKGMTKMLTRAAMRLARNVKKLQDKQDELEDGNRNEIVQSSCLTEDFAKVNFGVGAGQKPDITQATGEKDNSKMCTAKKQQKNFSHVPGVCRSEKNSTVSVTEDVMPQTRSNDFELSDNSLYVTAIESHEEENNLFTDNTVEKATGKGEKPEGPMKKQALKLQVKTKNGSAPMNVKNLPPRVSNNNEGKKNLGETSNVKITDFELSDNALYVSAFDTLGEEASSSSEHATALLASEQEKLIPGSQLKAEHKRLQNEELVQKSTDIVPRPNSTTGNDVKEGCDTDHPQSPPKRTPQGVEDFDKANWNDVNQVSEYAQDIFDYLRERESVYLLKDYMKGQPHLTCYMRALLVDWMVEVQESFELNHETLYLAVKIVDAYLSLAVIERNTLQLVATAGLLIAAKYDERVPPTVDDFIYICDGAYHRDELLEMERTVFRTLGFDIGFPLSYRFLRRYARVTRVPMHILTLARYILETSLMDYATVVLADSKLACASLFIALRMYDQPGWNKGLEFYSGYKVDDFKDIVILLNNGIWPRKSPLYKLVNVREKYSHDLFFQVAKRPVITTLAKLFDSTNVIFKNPAAPSAMTQSTSSEDNKTDAPETSGIIGTVASSQPKPRIQ</sequence>
<name>A0AAG5DW08_ANOAO</name>
<feature type="domain" description="Cyclin-like" evidence="6">
    <location>
        <begin position="450"/>
        <end position="534"/>
    </location>
</feature>
<keyword evidence="1" id="KW-0132">Cell division</keyword>
<evidence type="ECO:0000259" key="6">
    <source>
        <dbReference type="SMART" id="SM00385"/>
    </source>
</evidence>
<feature type="region of interest" description="Disordered" evidence="5">
    <location>
        <begin position="356"/>
        <end position="399"/>
    </location>
</feature>
<feature type="domain" description="Cyclin-like" evidence="6">
    <location>
        <begin position="547"/>
        <end position="628"/>
    </location>
</feature>
<evidence type="ECO:0000256" key="5">
    <source>
        <dbReference type="SAM" id="MobiDB-lite"/>
    </source>
</evidence>
<dbReference type="InterPro" id="IPR006671">
    <property type="entry name" value="Cyclin_N"/>
</dbReference>
<dbReference type="InterPro" id="IPR039361">
    <property type="entry name" value="Cyclin"/>
</dbReference>
<feature type="region of interest" description="Disordered" evidence="5">
    <location>
        <begin position="75"/>
        <end position="100"/>
    </location>
</feature>
<feature type="region of interest" description="Disordered" evidence="5">
    <location>
        <begin position="682"/>
        <end position="717"/>
    </location>
</feature>
<keyword evidence="3" id="KW-0131">Cell cycle</keyword>
<comment type="similarity">
    <text evidence="4">Belongs to the cyclin family.</text>
</comment>
<dbReference type="Pfam" id="PF02984">
    <property type="entry name" value="Cyclin_C"/>
    <property type="match status" value="1"/>
</dbReference>
<dbReference type="PANTHER" id="PTHR10177">
    <property type="entry name" value="CYCLINS"/>
    <property type="match status" value="1"/>
</dbReference>
<dbReference type="SMART" id="SM00385">
    <property type="entry name" value="CYCLIN"/>
    <property type="match status" value="2"/>
</dbReference>
<feature type="domain" description="Cyclin C-terminal" evidence="7">
    <location>
        <begin position="543"/>
        <end position="661"/>
    </location>
</feature>
<evidence type="ECO:0000256" key="2">
    <source>
        <dbReference type="ARBA" id="ARBA00023127"/>
    </source>
</evidence>
<evidence type="ECO:0000259" key="7">
    <source>
        <dbReference type="SMART" id="SM01332"/>
    </source>
</evidence>
<dbReference type="EnsemblMetazoa" id="ENSAATROPT017362">
    <property type="protein sequence ID" value="ENSAATROPP015326"/>
    <property type="gene ID" value="ENSAATROPG014202"/>
</dbReference>
<feature type="compositionally biased region" description="Polar residues" evidence="5">
    <location>
        <begin position="75"/>
        <end position="93"/>
    </location>
</feature>
<proteinExistence type="inferred from homology"/>
<dbReference type="InterPro" id="IPR013763">
    <property type="entry name" value="Cyclin-like_dom"/>
</dbReference>
<feature type="region of interest" description="Disordered" evidence="5">
    <location>
        <begin position="1"/>
        <end position="34"/>
    </location>
</feature>
<dbReference type="GO" id="GO:0051301">
    <property type="term" value="P:cell division"/>
    <property type="evidence" value="ECO:0007669"/>
    <property type="project" value="UniProtKB-KW"/>
</dbReference>
<evidence type="ECO:0000313" key="8">
    <source>
        <dbReference type="EnsemblMetazoa" id="ENSAATROPP015326"/>
    </source>
</evidence>
<dbReference type="Pfam" id="PF00134">
    <property type="entry name" value="Cyclin_N"/>
    <property type="match status" value="1"/>
</dbReference>
<reference evidence="8" key="1">
    <citation type="submission" date="2024-04" db="UniProtKB">
        <authorList>
            <consortium name="EnsemblMetazoa"/>
        </authorList>
    </citation>
    <scope>IDENTIFICATION</scope>
    <source>
        <strain evidence="8">EBRO</strain>
    </source>
</reference>
<protein>
    <recommendedName>
        <fullName evidence="10">G2/mitotic-specific cyclin-B3</fullName>
    </recommendedName>
</protein>
<evidence type="ECO:0000256" key="3">
    <source>
        <dbReference type="ARBA" id="ARBA00023306"/>
    </source>
</evidence>
<dbReference type="Gene3D" id="1.10.472.10">
    <property type="entry name" value="Cyclin-like"/>
    <property type="match status" value="2"/>
</dbReference>
<dbReference type="Proteomes" id="UP000075880">
    <property type="component" value="Unassembled WGS sequence"/>
</dbReference>